<reference evidence="2" key="1">
    <citation type="submission" date="2017-11" db="EMBL/GenBank/DDBJ databases">
        <authorList>
            <person name="Duchaud E."/>
        </authorList>
    </citation>
    <scope>NUCLEOTIDE SEQUENCE [LARGE SCALE GENOMIC DNA]</scope>
    <source>
        <strain evidence="2">Tenacibaculum sp. TNO020</strain>
    </source>
</reference>
<dbReference type="InterPro" id="IPR011990">
    <property type="entry name" value="TPR-like_helical_dom_sf"/>
</dbReference>
<organism evidence="1 2">
    <name type="scientific">Tenacibaculum piscium</name>
    <dbReference type="NCBI Taxonomy" id="1458515"/>
    <lineage>
        <taxon>Bacteria</taxon>
        <taxon>Pseudomonadati</taxon>
        <taxon>Bacteroidota</taxon>
        <taxon>Flavobacteriia</taxon>
        <taxon>Flavobacteriales</taxon>
        <taxon>Flavobacteriaceae</taxon>
        <taxon>Tenacibaculum</taxon>
    </lineage>
</organism>
<dbReference type="EMBL" id="OENF01000019">
    <property type="protein sequence ID" value="SOS74590.1"/>
    <property type="molecule type" value="Genomic_DNA"/>
</dbReference>
<gene>
    <name evidence="1" type="ORF">TNO020_260017</name>
</gene>
<dbReference type="AlphaFoldDB" id="A0A2H1YGM2"/>
<evidence type="ECO:0000313" key="2">
    <source>
        <dbReference type="Proteomes" id="UP000234211"/>
    </source>
</evidence>
<keyword evidence="2" id="KW-1185">Reference proteome</keyword>
<dbReference type="RefSeq" id="WP_101917082.1">
    <property type="nucleotide sequence ID" value="NZ_OENF01000019.1"/>
</dbReference>
<dbReference type="Gene3D" id="1.25.40.10">
    <property type="entry name" value="Tetratricopeptide repeat domain"/>
    <property type="match status" value="1"/>
</dbReference>
<evidence type="ECO:0000313" key="1">
    <source>
        <dbReference type="EMBL" id="SOS74590.1"/>
    </source>
</evidence>
<protein>
    <recommendedName>
        <fullName evidence="3">Tetratricopeptide repeat protein</fullName>
    </recommendedName>
</protein>
<sequence length="94" mass="10915">MHQDIIYSIQNTKNGNYNKAIEYYNKTIKLWNKSSESFYYKGLAQIEINDSLVGCKNLDIALDLVTKGYKTSDGYVALFDEVYQMEIEKTINQL</sequence>
<dbReference type="Proteomes" id="UP000234211">
    <property type="component" value="Unassembled WGS sequence"/>
</dbReference>
<name>A0A2H1YGM2_9FLAO</name>
<proteinExistence type="predicted"/>
<dbReference type="OrthoDB" id="935812at2"/>
<dbReference type="SUPFAM" id="SSF48452">
    <property type="entry name" value="TPR-like"/>
    <property type="match status" value="1"/>
</dbReference>
<evidence type="ECO:0008006" key="3">
    <source>
        <dbReference type="Google" id="ProtNLM"/>
    </source>
</evidence>
<accession>A0A2H1YGM2</accession>